<evidence type="ECO:0000313" key="2">
    <source>
        <dbReference type="EMBL" id="PAV67653.1"/>
    </source>
</evidence>
<reference evidence="2 3" key="1">
    <citation type="journal article" date="2017" name="Curr. Biol.">
        <title>Genome architecture and evolution of a unichromosomal asexual nematode.</title>
        <authorList>
            <person name="Fradin H."/>
            <person name="Zegar C."/>
            <person name="Gutwein M."/>
            <person name="Lucas J."/>
            <person name="Kovtun M."/>
            <person name="Corcoran D."/>
            <person name="Baugh L.R."/>
            <person name="Kiontke K."/>
            <person name="Gunsalus K."/>
            <person name="Fitch D.H."/>
            <person name="Piano F."/>
        </authorList>
    </citation>
    <scope>NUCLEOTIDE SEQUENCE [LARGE SCALE GENOMIC DNA]</scope>
    <source>
        <strain evidence="2">PF1309</strain>
    </source>
</reference>
<dbReference type="EMBL" id="LIAE01009891">
    <property type="protein sequence ID" value="PAV67653.1"/>
    <property type="molecule type" value="Genomic_DNA"/>
</dbReference>
<dbReference type="OrthoDB" id="10645130at2759"/>
<gene>
    <name evidence="2" type="ORF">WR25_05505</name>
</gene>
<protein>
    <submittedName>
        <fullName evidence="2">Uncharacterized protein</fullName>
    </submittedName>
</protein>
<evidence type="ECO:0000313" key="3">
    <source>
        <dbReference type="Proteomes" id="UP000218231"/>
    </source>
</evidence>
<proteinExistence type="predicted"/>
<dbReference type="AlphaFoldDB" id="A0A2A2K193"/>
<sequence length="142" mass="14776">MQDGKVATFTSNADGHFDDAAIERMAADARSRAPEVSSRNCADGRDGGPRQLVVHTTRAGKRAMIVCTNRIEAAATAGAMASAHAAVVKRDALQTALSSVMVTRASIANNASIPPADRASALKDIDDALVELRNEMAGIGKD</sequence>
<accession>A0A2A2K193</accession>
<comment type="caution">
    <text evidence="2">The sequence shown here is derived from an EMBL/GenBank/DDBJ whole genome shotgun (WGS) entry which is preliminary data.</text>
</comment>
<evidence type="ECO:0000256" key="1">
    <source>
        <dbReference type="SAM" id="MobiDB-lite"/>
    </source>
</evidence>
<name>A0A2A2K193_9BILA</name>
<feature type="region of interest" description="Disordered" evidence="1">
    <location>
        <begin position="28"/>
        <end position="51"/>
    </location>
</feature>
<dbReference type="Proteomes" id="UP000218231">
    <property type="component" value="Unassembled WGS sequence"/>
</dbReference>
<keyword evidence="3" id="KW-1185">Reference proteome</keyword>
<organism evidence="2 3">
    <name type="scientific">Diploscapter pachys</name>
    <dbReference type="NCBI Taxonomy" id="2018661"/>
    <lineage>
        <taxon>Eukaryota</taxon>
        <taxon>Metazoa</taxon>
        <taxon>Ecdysozoa</taxon>
        <taxon>Nematoda</taxon>
        <taxon>Chromadorea</taxon>
        <taxon>Rhabditida</taxon>
        <taxon>Rhabditina</taxon>
        <taxon>Rhabditomorpha</taxon>
        <taxon>Rhabditoidea</taxon>
        <taxon>Rhabditidae</taxon>
        <taxon>Diploscapter</taxon>
    </lineage>
</organism>